<sequence>MKELCLLMGQVPHKPQPPGYSSLRRLRSSLEFKLLILGPSLSRWRNIPTRLEEYHQQPRLTLYGVVPPVIADDVLYWITGNYEIIWCESDYVTWPNACEEAILAFDMKSQEMHFLPHPDPFCDNSEYATFLHRFMNLIAIRGGGNLGFLSLKGGGFDIWSSKKSETNNNIIVNNSSSYHHHQGGLWVKKYVLKTSPGLDREFFEPIALLGEDDGQILLLMNWRGVGLFVHDLKLEGCRTIRARSQIGHSQAVRDERRRWCNC</sequence>
<evidence type="ECO:0000313" key="1">
    <source>
        <dbReference type="EMBL" id="KAL3519728.1"/>
    </source>
</evidence>
<evidence type="ECO:0000313" key="2">
    <source>
        <dbReference type="Proteomes" id="UP001630127"/>
    </source>
</evidence>
<comment type="caution">
    <text evidence="1">The sequence shown here is derived from an EMBL/GenBank/DDBJ whole genome shotgun (WGS) entry which is preliminary data.</text>
</comment>
<proteinExistence type="predicted"/>
<dbReference type="AlphaFoldDB" id="A0ABD2ZL58"/>
<dbReference type="Proteomes" id="UP001630127">
    <property type="component" value="Unassembled WGS sequence"/>
</dbReference>
<name>A0ABD2ZL58_9GENT</name>
<keyword evidence="2" id="KW-1185">Reference proteome</keyword>
<reference evidence="1 2" key="1">
    <citation type="submission" date="2024-11" db="EMBL/GenBank/DDBJ databases">
        <title>A near-complete genome assembly of Cinchona calisaya.</title>
        <authorList>
            <person name="Lian D.C."/>
            <person name="Zhao X.W."/>
            <person name="Wei L."/>
        </authorList>
    </citation>
    <scope>NUCLEOTIDE SEQUENCE [LARGE SCALE GENOMIC DNA]</scope>
    <source>
        <tissue evidence="1">Nenye</tissue>
    </source>
</reference>
<accession>A0ABD2ZL58</accession>
<organism evidence="1 2">
    <name type="scientific">Cinchona calisaya</name>
    <dbReference type="NCBI Taxonomy" id="153742"/>
    <lineage>
        <taxon>Eukaryota</taxon>
        <taxon>Viridiplantae</taxon>
        <taxon>Streptophyta</taxon>
        <taxon>Embryophyta</taxon>
        <taxon>Tracheophyta</taxon>
        <taxon>Spermatophyta</taxon>
        <taxon>Magnoliopsida</taxon>
        <taxon>eudicotyledons</taxon>
        <taxon>Gunneridae</taxon>
        <taxon>Pentapetalae</taxon>
        <taxon>asterids</taxon>
        <taxon>lamiids</taxon>
        <taxon>Gentianales</taxon>
        <taxon>Rubiaceae</taxon>
        <taxon>Cinchonoideae</taxon>
        <taxon>Cinchoneae</taxon>
        <taxon>Cinchona</taxon>
    </lineage>
</organism>
<feature type="non-terminal residue" evidence="1">
    <location>
        <position position="262"/>
    </location>
</feature>
<dbReference type="EMBL" id="JBJUIK010000008">
    <property type="protein sequence ID" value="KAL3519728.1"/>
    <property type="molecule type" value="Genomic_DNA"/>
</dbReference>
<protein>
    <submittedName>
        <fullName evidence="1">Uncharacterized protein</fullName>
    </submittedName>
</protein>
<gene>
    <name evidence="1" type="ORF">ACH5RR_017877</name>
</gene>